<sequence>MMGNRIEDLEIYTLSDNFSNKIWFLVSEWDYFAKDTVGKQIVRSADSISANIAEGFGRFHYKENKNFCYFSRGSLIETKGWLNKSRVRGLIGEDKYQELLKELETIHHKLNIYIKYIGKKIIEQPGNDSMTQ</sequence>
<protein>
    <submittedName>
        <fullName evidence="1">Four helix bundle protein</fullName>
    </submittedName>
</protein>
<dbReference type="CDD" id="cd16377">
    <property type="entry name" value="23S_rRNA_IVP_like"/>
    <property type="match status" value="1"/>
</dbReference>
<dbReference type="Pfam" id="PF05635">
    <property type="entry name" value="23S_rRNA_IVP"/>
    <property type="match status" value="1"/>
</dbReference>
<dbReference type="InterPro" id="IPR036583">
    <property type="entry name" value="23S_rRNA_IVS_sf"/>
</dbReference>
<dbReference type="NCBIfam" id="TIGR02436">
    <property type="entry name" value="four helix bundle protein"/>
    <property type="match status" value="1"/>
</dbReference>
<reference evidence="1 2" key="1">
    <citation type="submission" date="2019-02" db="EMBL/GenBank/DDBJ databases">
        <title>Bacterial novel species Mucilaginibacter sp. 17JY9-4 isolated from soil.</title>
        <authorList>
            <person name="Jung H.-Y."/>
        </authorList>
    </citation>
    <scope>NUCLEOTIDE SEQUENCE [LARGE SCALE GENOMIC DNA]</scope>
    <source>
        <strain evidence="1 2">17JY9-4</strain>
    </source>
</reference>
<dbReference type="Proteomes" id="UP000293331">
    <property type="component" value="Unassembled WGS sequence"/>
</dbReference>
<evidence type="ECO:0000313" key="1">
    <source>
        <dbReference type="EMBL" id="RYU90389.1"/>
    </source>
</evidence>
<dbReference type="Gene3D" id="1.20.1440.60">
    <property type="entry name" value="23S rRNA-intervening sequence"/>
    <property type="match status" value="1"/>
</dbReference>
<dbReference type="EMBL" id="SEWG01000004">
    <property type="protein sequence ID" value="RYU90389.1"/>
    <property type="molecule type" value="Genomic_DNA"/>
</dbReference>
<keyword evidence="2" id="KW-1185">Reference proteome</keyword>
<comment type="caution">
    <text evidence="1">The sequence shown here is derived from an EMBL/GenBank/DDBJ whole genome shotgun (WGS) entry which is preliminary data.</text>
</comment>
<evidence type="ECO:0000313" key="2">
    <source>
        <dbReference type="Proteomes" id="UP000293331"/>
    </source>
</evidence>
<gene>
    <name evidence="1" type="ORF">EWM62_10210</name>
</gene>
<dbReference type="OrthoDB" id="9811959at2"/>
<dbReference type="AlphaFoldDB" id="A0A4Q5LNH3"/>
<organism evidence="1 2">
    <name type="scientific">Mucilaginibacter terrigena</name>
    <dbReference type="NCBI Taxonomy" id="2492395"/>
    <lineage>
        <taxon>Bacteria</taxon>
        <taxon>Pseudomonadati</taxon>
        <taxon>Bacteroidota</taxon>
        <taxon>Sphingobacteriia</taxon>
        <taxon>Sphingobacteriales</taxon>
        <taxon>Sphingobacteriaceae</taxon>
        <taxon>Mucilaginibacter</taxon>
    </lineage>
</organism>
<dbReference type="SUPFAM" id="SSF158446">
    <property type="entry name" value="IVS-encoded protein-like"/>
    <property type="match status" value="1"/>
</dbReference>
<name>A0A4Q5LNH3_9SPHI</name>
<accession>A0A4Q5LNH3</accession>
<dbReference type="PANTHER" id="PTHR38471">
    <property type="entry name" value="FOUR HELIX BUNDLE PROTEIN"/>
    <property type="match status" value="1"/>
</dbReference>
<dbReference type="InterPro" id="IPR012657">
    <property type="entry name" value="23S_rRNA-intervening_sequence"/>
</dbReference>
<proteinExistence type="predicted"/>
<dbReference type="PANTHER" id="PTHR38471:SF2">
    <property type="entry name" value="FOUR HELIX BUNDLE PROTEIN"/>
    <property type="match status" value="1"/>
</dbReference>